<keyword evidence="3" id="KW-1185">Reference proteome</keyword>
<feature type="transmembrane region" description="Helical" evidence="1">
    <location>
        <begin position="77"/>
        <end position="95"/>
    </location>
</feature>
<feature type="transmembrane region" description="Helical" evidence="1">
    <location>
        <begin position="36"/>
        <end position="56"/>
    </location>
</feature>
<comment type="caution">
    <text evidence="2">The sequence shown here is derived from an EMBL/GenBank/DDBJ whole genome shotgun (WGS) entry which is preliminary data.</text>
</comment>
<accession>A0A5B7F216</accession>
<evidence type="ECO:0000256" key="1">
    <source>
        <dbReference type="SAM" id="Phobius"/>
    </source>
</evidence>
<organism evidence="2 3">
    <name type="scientific">Portunus trituberculatus</name>
    <name type="common">Swimming crab</name>
    <name type="synonym">Neptunus trituberculatus</name>
    <dbReference type="NCBI Taxonomy" id="210409"/>
    <lineage>
        <taxon>Eukaryota</taxon>
        <taxon>Metazoa</taxon>
        <taxon>Ecdysozoa</taxon>
        <taxon>Arthropoda</taxon>
        <taxon>Crustacea</taxon>
        <taxon>Multicrustacea</taxon>
        <taxon>Malacostraca</taxon>
        <taxon>Eumalacostraca</taxon>
        <taxon>Eucarida</taxon>
        <taxon>Decapoda</taxon>
        <taxon>Pleocyemata</taxon>
        <taxon>Brachyura</taxon>
        <taxon>Eubrachyura</taxon>
        <taxon>Portunoidea</taxon>
        <taxon>Portunidae</taxon>
        <taxon>Portuninae</taxon>
        <taxon>Portunus</taxon>
    </lineage>
</organism>
<dbReference type="EMBL" id="VSRR010004278">
    <property type="protein sequence ID" value="MPC39153.1"/>
    <property type="molecule type" value="Genomic_DNA"/>
</dbReference>
<dbReference type="AlphaFoldDB" id="A0A5B7F216"/>
<evidence type="ECO:0000313" key="3">
    <source>
        <dbReference type="Proteomes" id="UP000324222"/>
    </source>
</evidence>
<keyword evidence="1" id="KW-0472">Membrane</keyword>
<dbReference type="Proteomes" id="UP000324222">
    <property type="component" value="Unassembled WGS sequence"/>
</dbReference>
<name>A0A5B7F216_PORTR</name>
<keyword evidence="1" id="KW-1133">Transmembrane helix</keyword>
<gene>
    <name evidence="2" type="ORF">E2C01_032675</name>
</gene>
<evidence type="ECO:0000313" key="2">
    <source>
        <dbReference type="EMBL" id="MPC39153.1"/>
    </source>
</evidence>
<sequence>MHALTTHTSFTQNKKNVTPGLTALQVVTQNVLTPPATFSSLTSVTFAVLGLIFNLWNTTSPLLKIIFSSQKHSCLRQLTAALSLFPPIFSILIFVPKLDFAPM</sequence>
<reference evidence="2 3" key="1">
    <citation type="submission" date="2019-05" db="EMBL/GenBank/DDBJ databases">
        <title>Another draft genome of Portunus trituberculatus and its Hox gene families provides insights of decapod evolution.</title>
        <authorList>
            <person name="Jeong J.-H."/>
            <person name="Song I."/>
            <person name="Kim S."/>
            <person name="Choi T."/>
            <person name="Kim D."/>
            <person name="Ryu S."/>
            <person name="Kim W."/>
        </authorList>
    </citation>
    <scope>NUCLEOTIDE SEQUENCE [LARGE SCALE GENOMIC DNA]</scope>
    <source>
        <tissue evidence="2">Muscle</tissue>
    </source>
</reference>
<proteinExistence type="predicted"/>
<keyword evidence="1" id="KW-0812">Transmembrane</keyword>
<protein>
    <submittedName>
        <fullName evidence="2">Uncharacterized protein</fullName>
    </submittedName>
</protein>